<comment type="caution">
    <text evidence="10">The sequence shown here is derived from an EMBL/GenBank/DDBJ whole genome shotgun (WGS) entry which is preliminary data.</text>
</comment>
<dbReference type="NCBIfam" id="TIGR01727">
    <property type="entry name" value="oligo_HPY"/>
    <property type="match status" value="1"/>
</dbReference>
<keyword evidence="4" id="KW-1003">Cell membrane</keyword>
<dbReference type="InterPro" id="IPR050388">
    <property type="entry name" value="ABC_Ni/Peptide_Import"/>
</dbReference>
<evidence type="ECO:0000256" key="5">
    <source>
        <dbReference type="ARBA" id="ARBA00022741"/>
    </source>
</evidence>
<dbReference type="Pfam" id="PF00005">
    <property type="entry name" value="ABC_tran"/>
    <property type="match status" value="2"/>
</dbReference>
<dbReference type="AlphaFoldDB" id="A0A419I4R9"/>
<dbReference type="PANTHER" id="PTHR43297">
    <property type="entry name" value="OLIGOPEPTIDE TRANSPORT ATP-BINDING PROTEIN APPD"/>
    <property type="match status" value="1"/>
</dbReference>
<keyword evidence="5" id="KW-0547">Nucleotide-binding</keyword>
<evidence type="ECO:0000256" key="3">
    <source>
        <dbReference type="ARBA" id="ARBA00022448"/>
    </source>
</evidence>
<dbReference type="CDD" id="cd03257">
    <property type="entry name" value="ABC_NikE_OppD_transporters"/>
    <property type="match status" value="2"/>
</dbReference>
<dbReference type="GO" id="GO:0016887">
    <property type="term" value="F:ATP hydrolysis activity"/>
    <property type="evidence" value="ECO:0007669"/>
    <property type="project" value="InterPro"/>
</dbReference>
<feature type="domain" description="ABC transporter" evidence="9">
    <location>
        <begin position="299"/>
        <end position="538"/>
    </location>
</feature>
<evidence type="ECO:0000313" key="10">
    <source>
        <dbReference type="EMBL" id="RJQ85458.1"/>
    </source>
</evidence>
<dbReference type="Proteomes" id="UP000285112">
    <property type="component" value="Unassembled WGS sequence"/>
</dbReference>
<accession>A0A419I4R9</accession>
<sequence length="620" mass="65954">MNAALTVSGLTVGYSSRGRLTEAVTDIGFEIPAGGRVGLVGESGSGKTTVAMAILNYLPRNATILGGAIEFDGRNLLEVSTAELTAMRGRRIAAVYQDPGSSLNPTIPIGRQVGEVFELHLGMDRRESRQAAVAALDRVQLPSPERVATRYPHELSGGQQQRVMIAMALAASPSLLLLDEPTTGLDATVEAGVIELIEELSRDTGTALLMVSHNLPLVRHLCEDAVVMRAGRVVEAGPTATLLRTPGEEYTRGLVASVPTRSHRKFTNVVRAAGEAAREVPPRRLDEIAALADSEDIVLSIKDLVKKYDTNEGVVHAIRGVDLDMRRGEILAIVGESGSGKSTLAKCVVGLESFSSGSIVLDGTEMPRNHRRRDRSAAARRPTLVFQNPETSLNPTKTARAVLRQALRLGGEDPAKVDAIGAETQLTERHLDSKTRRLSGGLKQRVAIARASAGGPAIVVCDEPVSALDVSVQAGILNLLAQRQAEAGASYLFISHDLDVVHYLADSVAVMYMGEIVERGTAEAVFAAPHHPYTAALMSASVSAEGERIRLQGQAPSAYRESAGCIFAGRCPVALDDGSCSTTTPPWREGPGEKQYRCHRTPEELVLEPAVHPAVPSGSL</sequence>
<evidence type="ECO:0000313" key="11">
    <source>
        <dbReference type="Proteomes" id="UP000285112"/>
    </source>
</evidence>
<dbReference type="SMART" id="SM00382">
    <property type="entry name" value="AAA"/>
    <property type="match status" value="2"/>
</dbReference>
<feature type="region of interest" description="Disordered" evidence="8">
    <location>
        <begin position="362"/>
        <end position="391"/>
    </location>
</feature>
<keyword evidence="7" id="KW-0472">Membrane</keyword>
<comment type="subcellular location">
    <subcellularLocation>
        <location evidence="1">Cell membrane</location>
        <topology evidence="1">Peripheral membrane protein</topology>
    </subcellularLocation>
</comment>
<name>A0A419I4R9_9PSEU</name>
<dbReference type="RefSeq" id="WP_120023750.1">
    <property type="nucleotide sequence ID" value="NZ_QZFV01000078.1"/>
</dbReference>
<evidence type="ECO:0000259" key="9">
    <source>
        <dbReference type="PROSITE" id="PS50893"/>
    </source>
</evidence>
<protein>
    <submittedName>
        <fullName evidence="10">ABC transporter ATP-binding protein</fullName>
    </submittedName>
</protein>
<evidence type="ECO:0000256" key="7">
    <source>
        <dbReference type="ARBA" id="ARBA00023136"/>
    </source>
</evidence>
<dbReference type="Gene3D" id="3.40.50.300">
    <property type="entry name" value="P-loop containing nucleotide triphosphate hydrolases"/>
    <property type="match status" value="2"/>
</dbReference>
<feature type="domain" description="ABC transporter" evidence="9">
    <location>
        <begin position="7"/>
        <end position="255"/>
    </location>
</feature>
<dbReference type="NCBIfam" id="NF008453">
    <property type="entry name" value="PRK11308.1"/>
    <property type="match status" value="2"/>
</dbReference>
<evidence type="ECO:0000256" key="1">
    <source>
        <dbReference type="ARBA" id="ARBA00004202"/>
    </source>
</evidence>
<keyword evidence="11" id="KW-1185">Reference proteome</keyword>
<keyword evidence="6 10" id="KW-0067">ATP-binding</keyword>
<dbReference type="Pfam" id="PF08352">
    <property type="entry name" value="oligo_HPY"/>
    <property type="match status" value="2"/>
</dbReference>
<dbReference type="InterPro" id="IPR003593">
    <property type="entry name" value="AAA+_ATPase"/>
</dbReference>
<dbReference type="PROSITE" id="PS50893">
    <property type="entry name" value="ABC_TRANSPORTER_2"/>
    <property type="match status" value="2"/>
</dbReference>
<dbReference type="PROSITE" id="PS00211">
    <property type="entry name" value="ABC_TRANSPORTER_1"/>
    <property type="match status" value="1"/>
</dbReference>
<organism evidence="10 11">
    <name type="scientific">Amycolatopsis panacis</name>
    <dbReference type="NCBI Taxonomy" id="2340917"/>
    <lineage>
        <taxon>Bacteria</taxon>
        <taxon>Bacillati</taxon>
        <taxon>Actinomycetota</taxon>
        <taxon>Actinomycetes</taxon>
        <taxon>Pseudonocardiales</taxon>
        <taxon>Pseudonocardiaceae</taxon>
        <taxon>Amycolatopsis</taxon>
    </lineage>
</organism>
<gene>
    <name evidence="10" type="ORF">D5S19_13805</name>
</gene>
<keyword evidence="3" id="KW-0813">Transport</keyword>
<dbReference type="InterPro" id="IPR013563">
    <property type="entry name" value="Oligopep_ABC_C"/>
</dbReference>
<proteinExistence type="inferred from homology"/>
<evidence type="ECO:0000256" key="8">
    <source>
        <dbReference type="SAM" id="MobiDB-lite"/>
    </source>
</evidence>
<dbReference type="GO" id="GO:0005886">
    <property type="term" value="C:plasma membrane"/>
    <property type="evidence" value="ECO:0007669"/>
    <property type="project" value="UniProtKB-SubCell"/>
</dbReference>
<dbReference type="GO" id="GO:0005524">
    <property type="term" value="F:ATP binding"/>
    <property type="evidence" value="ECO:0007669"/>
    <property type="project" value="UniProtKB-KW"/>
</dbReference>
<dbReference type="GO" id="GO:0015833">
    <property type="term" value="P:peptide transport"/>
    <property type="evidence" value="ECO:0007669"/>
    <property type="project" value="InterPro"/>
</dbReference>
<dbReference type="InterPro" id="IPR027417">
    <property type="entry name" value="P-loop_NTPase"/>
</dbReference>
<dbReference type="SUPFAM" id="SSF52540">
    <property type="entry name" value="P-loop containing nucleoside triphosphate hydrolases"/>
    <property type="match status" value="2"/>
</dbReference>
<dbReference type="OrthoDB" id="2986442at2"/>
<evidence type="ECO:0000256" key="2">
    <source>
        <dbReference type="ARBA" id="ARBA00005417"/>
    </source>
</evidence>
<reference evidence="10 11" key="1">
    <citation type="submission" date="2018-09" db="EMBL/GenBank/DDBJ databases">
        <title>YIM PH 21725 draft genome.</title>
        <authorList>
            <person name="Miao C."/>
        </authorList>
    </citation>
    <scope>NUCLEOTIDE SEQUENCE [LARGE SCALE GENOMIC DNA]</scope>
    <source>
        <strain evidence="11">YIM PH21725</strain>
    </source>
</reference>
<dbReference type="InterPro" id="IPR003439">
    <property type="entry name" value="ABC_transporter-like_ATP-bd"/>
</dbReference>
<dbReference type="PANTHER" id="PTHR43297:SF2">
    <property type="entry name" value="DIPEPTIDE TRANSPORT ATP-BINDING PROTEIN DPPD"/>
    <property type="match status" value="1"/>
</dbReference>
<comment type="similarity">
    <text evidence="2">Belongs to the ABC transporter superfamily.</text>
</comment>
<dbReference type="InterPro" id="IPR017871">
    <property type="entry name" value="ABC_transporter-like_CS"/>
</dbReference>
<evidence type="ECO:0000256" key="4">
    <source>
        <dbReference type="ARBA" id="ARBA00022475"/>
    </source>
</evidence>
<dbReference type="EMBL" id="QZFV01000078">
    <property type="protein sequence ID" value="RJQ85458.1"/>
    <property type="molecule type" value="Genomic_DNA"/>
</dbReference>
<evidence type="ECO:0000256" key="6">
    <source>
        <dbReference type="ARBA" id="ARBA00022840"/>
    </source>
</evidence>